<dbReference type="EMBL" id="OW240914">
    <property type="protein sequence ID" value="CAH2272955.1"/>
    <property type="molecule type" value="Genomic_DNA"/>
</dbReference>
<evidence type="ECO:0000313" key="3">
    <source>
        <dbReference type="Proteomes" id="UP001295444"/>
    </source>
</evidence>
<protein>
    <submittedName>
        <fullName evidence="2">Uncharacterized protein</fullName>
    </submittedName>
</protein>
<feature type="compositionally biased region" description="Basic and acidic residues" evidence="1">
    <location>
        <begin position="91"/>
        <end position="102"/>
    </location>
</feature>
<accession>A0AAD1VXV7</accession>
<reference evidence="2" key="1">
    <citation type="submission" date="2022-03" db="EMBL/GenBank/DDBJ databases">
        <authorList>
            <person name="Alioto T."/>
            <person name="Alioto T."/>
            <person name="Gomez Garrido J."/>
        </authorList>
    </citation>
    <scope>NUCLEOTIDE SEQUENCE</scope>
</reference>
<gene>
    <name evidence="2" type="ORF">PECUL_23A004493</name>
</gene>
<proteinExistence type="predicted"/>
<keyword evidence="3" id="KW-1185">Reference proteome</keyword>
<evidence type="ECO:0000256" key="1">
    <source>
        <dbReference type="SAM" id="MobiDB-lite"/>
    </source>
</evidence>
<name>A0AAD1VXV7_PELCU</name>
<feature type="compositionally biased region" description="Pro residues" evidence="1">
    <location>
        <begin position="78"/>
        <end position="89"/>
    </location>
</feature>
<organism evidence="2 3">
    <name type="scientific">Pelobates cultripes</name>
    <name type="common">Western spadefoot toad</name>
    <dbReference type="NCBI Taxonomy" id="61616"/>
    <lineage>
        <taxon>Eukaryota</taxon>
        <taxon>Metazoa</taxon>
        <taxon>Chordata</taxon>
        <taxon>Craniata</taxon>
        <taxon>Vertebrata</taxon>
        <taxon>Euteleostomi</taxon>
        <taxon>Amphibia</taxon>
        <taxon>Batrachia</taxon>
        <taxon>Anura</taxon>
        <taxon>Pelobatoidea</taxon>
        <taxon>Pelobatidae</taxon>
        <taxon>Pelobates</taxon>
    </lineage>
</organism>
<sequence>MVGKTHLSMVPIWAQLQSLKAEDSRYAGDPVGIRRRTLGIVLRQFGFPARRRKGYGRQALHVSLQCFPRRRPHLEGPLTPPILRPPPQMRAPERSDRRRERSLNPVRPAGVTLQQRLRGRSHIVLMHAANHMVDGWRSCDFEWLHVGLLLAQKRKIGEESFTHKGLPVALCFITHTAGKLYCVSIGYAYHFRSYSPNVPTSLKTGKAVPIK</sequence>
<feature type="region of interest" description="Disordered" evidence="1">
    <location>
        <begin position="71"/>
        <end position="109"/>
    </location>
</feature>
<dbReference type="Proteomes" id="UP001295444">
    <property type="component" value="Chromosome 03"/>
</dbReference>
<dbReference type="AlphaFoldDB" id="A0AAD1VXV7"/>
<evidence type="ECO:0000313" key="2">
    <source>
        <dbReference type="EMBL" id="CAH2272955.1"/>
    </source>
</evidence>